<dbReference type="InParanoid" id="A0A7N6A854"/>
<evidence type="ECO:0000313" key="2">
    <source>
        <dbReference type="Ensembl" id="ENSATEP00000044226.2"/>
    </source>
</evidence>
<organism evidence="2 3">
    <name type="scientific">Anabas testudineus</name>
    <name type="common">Climbing perch</name>
    <name type="synonym">Anthias testudineus</name>
    <dbReference type="NCBI Taxonomy" id="64144"/>
    <lineage>
        <taxon>Eukaryota</taxon>
        <taxon>Metazoa</taxon>
        <taxon>Chordata</taxon>
        <taxon>Craniata</taxon>
        <taxon>Vertebrata</taxon>
        <taxon>Euteleostomi</taxon>
        <taxon>Actinopterygii</taxon>
        <taxon>Neopterygii</taxon>
        <taxon>Teleostei</taxon>
        <taxon>Neoteleostei</taxon>
        <taxon>Acanthomorphata</taxon>
        <taxon>Anabantaria</taxon>
        <taxon>Anabantiformes</taxon>
        <taxon>Anabantoidei</taxon>
        <taxon>Anabantidae</taxon>
        <taxon>Anabas</taxon>
    </lineage>
</organism>
<feature type="region of interest" description="Disordered" evidence="1">
    <location>
        <begin position="169"/>
        <end position="230"/>
    </location>
</feature>
<dbReference type="Ensembl" id="ENSATET00000058130.2">
    <property type="protein sequence ID" value="ENSATEP00000044226.2"/>
    <property type="gene ID" value="ENSATEG00000027471.2"/>
</dbReference>
<dbReference type="GO" id="GO:0070197">
    <property type="term" value="P:meiotic attachment of telomere to nuclear envelope"/>
    <property type="evidence" value="ECO:0007669"/>
    <property type="project" value="TreeGrafter"/>
</dbReference>
<feature type="compositionally biased region" description="Polar residues" evidence="1">
    <location>
        <begin position="178"/>
        <end position="190"/>
    </location>
</feature>
<evidence type="ECO:0000313" key="3">
    <source>
        <dbReference type="Proteomes" id="UP000265040"/>
    </source>
</evidence>
<evidence type="ECO:0000256" key="1">
    <source>
        <dbReference type="SAM" id="MobiDB-lite"/>
    </source>
</evidence>
<sequence length="248" mass="27988">MSLQPFSFPFPETRFFRAGRLIYKFKIRAGSSYSGEEMVGGNFCQELEDTIRTVLGNLDNLHPFSSTHFIIFPYKQRWEGMSKVMCKHSQKKLSAYPFVLILYVEKNTQNEKQAEELSPPQSKRCKRRSPVEDATLKGLSEDIEADREVSVVRLLNVNNPHAETVVQEDAVDKKEINPQLQSGDSTVTGSGSPGKVEPQTMQDEEGEQQFGEEEEITDSGHGTPSGSSGVLSRLASYMFPFSWFYKDP</sequence>
<protein>
    <recommendedName>
        <fullName evidence="4">Membrane anchored junction protein</fullName>
    </recommendedName>
</protein>
<proteinExistence type="predicted"/>
<feature type="compositionally biased region" description="Acidic residues" evidence="1">
    <location>
        <begin position="202"/>
        <end position="217"/>
    </location>
</feature>
<dbReference type="GO" id="GO:0007129">
    <property type="term" value="P:homologous chromosome pairing at meiosis"/>
    <property type="evidence" value="ECO:0007669"/>
    <property type="project" value="TreeGrafter"/>
</dbReference>
<dbReference type="GeneTree" id="ENSGT00390000007971"/>
<name>A0A7N6A854_ANATE</name>
<dbReference type="PANTHER" id="PTHR35824:SF1">
    <property type="entry name" value="MEMBRANE-ANCHORED JUNCTION PROTEIN"/>
    <property type="match status" value="1"/>
</dbReference>
<dbReference type="GO" id="GO:0005637">
    <property type="term" value="C:nuclear inner membrane"/>
    <property type="evidence" value="ECO:0007669"/>
    <property type="project" value="TreeGrafter"/>
</dbReference>
<reference evidence="2" key="3">
    <citation type="submission" date="2025-09" db="UniProtKB">
        <authorList>
            <consortium name="Ensembl"/>
        </authorList>
    </citation>
    <scope>IDENTIFICATION</scope>
</reference>
<feature type="region of interest" description="Disordered" evidence="1">
    <location>
        <begin position="111"/>
        <end position="139"/>
    </location>
</feature>
<dbReference type="InterPro" id="IPR027816">
    <property type="entry name" value="MAJIN"/>
</dbReference>
<feature type="compositionally biased region" description="Polar residues" evidence="1">
    <location>
        <begin position="220"/>
        <end position="230"/>
    </location>
</feature>
<reference evidence="2" key="1">
    <citation type="submission" date="2021-04" db="EMBL/GenBank/DDBJ databases">
        <authorList>
            <consortium name="Wellcome Sanger Institute Data Sharing"/>
        </authorList>
    </citation>
    <scope>NUCLEOTIDE SEQUENCE [LARGE SCALE GENOMIC DNA]</scope>
</reference>
<dbReference type="OrthoDB" id="6162963at2759"/>
<accession>A0A7N6A854</accession>
<dbReference type="PANTHER" id="PTHR35824">
    <property type="entry name" value="MEMBRANE-ANCHORED JUNCTION PROTEIN MAJIN"/>
    <property type="match status" value="1"/>
</dbReference>
<dbReference type="Proteomes" id="UP000265040">
    <property type="component" value="Chromosome 18"/>
</dbReference>
<reference evidence="2" key="2">
    <citation type="submission" date="2025-08" db="UniProtKB">
        <authorList>
            <consortium name="Ensembl"/>
        </authorList>
    </citation>
    <scope>IDENTIFICATION</scope>
</reference>
<dbReference type="AlphaFoldDB" id="A0A7N6A854"/>
<dbReference type="GO" id="GO:0003677">
    <property type="term" value="F:DNA binding"/>
    <property type="evidence" value="ECO:0007669"/>
    <property type="project" value="InterPro"/>
</dbReference>
<gene>
    <name evidence="2" type="primary">MAJIN</name>
</gene>
<dbReference type="Pfam" id="PF15077">
    <property type="entry name" value="MAJIN"/>
    <property type="match status" value="1"/>
</dbReference>
<keyword evidence="3" id="KW-1185">Reference proteome</keyword>
<evidence type="ECO:0008006" key="4">
    <source>
        <dbReference type="Google" id="ProtNLM"/>
    </source>
</evidence>